<dbReference type="InterPro" id="IPR025943">
    <property type="entry name" value="Sigma_54_int_dom_ATP-bd_2"/>
</dbReference>
<dbReference type="PROSITE" id="PS00676">
    <property type="entry name" value="SIGMA54_INTERACT_2"/>
    <property type="match status" value="1"/>
</dbReference>
<dbReference type="RefSeq" id="WP_230314520.1">
    <property type="nucleotide sequence ID" value="NZ_CBTK010000311.1"/>
</dbReference>
<dbReference type="InterPro" id="IPR002197">
    <property type="entry name" value="HTH_Fis"/>
</dbReference>
<dbReference type="Pfam" id="PF25601">
    <property type="entry name" value="AAA_lid_14"/>
    <property type="match status" value="1"/>
</dbReference>
<keyword evidence="8" id="KW-1185">Reference proteome</keyword>
<dbReference type="GO" id="GO:0043565">
    <property type="term" value="F:sequence-specific DNA binding"/>
    <property type="evidence" value="ECO:0007669"/>
    <property type="project" value="InterPro"/>
</dbReference>
<dbReference type="InterPro" id="IPR003018">
    <property type="entry name" value="GAF"/>
</dbReference>
<comment type="caution">
    <text evidence="7">The sequence shown here is derived from an EMBL/GenBank/DDBJ whole genome shotgun (WGS) entry which is preliminary data.</text>
</comment>
<accession>A0A7U7GG81</accession>
<dbReference type="PROSITE" id="PS00688">
    <property type="entry name" value="SIGMA54_INTERACT_3"/>
    <property type="match status" value="1"/>
</dbReference>
<dbReference type="InterPro" id="IPR029016">
    <property type="entry name" value="GAF-like_dom_sf"/>
</dbReference>
<dbReference type="GO" id="GO:0006355">
    <property type="term" value="P:regulation of DNA-templated transcription"/>
    <property type="evidence" value="ECO:0007669"/>
    <property type="project" value="InterPro"/>
</dbReference>
<dbReference type="InterPro" id="IPR003593">
    <property type="entry name" value="AAA+_ATPase"/>
</dbReference>
<evidence type="ECO:0000256" key="3">
    <source>
        <dbReference type="ARBA" id="ARBA00023015"/>
    </source>
</evidence>
<evidence type="ECO:0000256" key="2">
    <source>
        <dbReference type="ARBA" id="ARBA00022840"/>
    </source>
</evidence>
<dbReference type="InterPro" id="IPR058031">
    <property type="entry name" value="AAA_lid_NorR"/>
</dbReference>
<dbReference type="PANTHER" id="PTHR32071">
    <property type="entry name" value="TRANSCRIPTIONAL REGULATORY PROTEIN"/>
    <property type="match status" value="1"/>
</dbReference>
<dbReference type="FunFam" id="3.40.50.300:FF:000006">
    <property type="entry name" value="DNA-binding transcriptional regulator NtrC"/>
    <property type="match status" value="1"/>
</dbReference>
<protein>
    <submittedName>
        <fullName evidence="7">Sigma-54 dependent transcriptional regulator</fullName>
    </submittedName>
</protein>
<dbReference type="Pfam" id="PF02954">
    <property type="entry name" value="HTH_8"/>
    <property type="match status" value="1"/>
</dbReference>
<reference evidence="7 8" key="1">
    <citation type="journal article" date="2014" name="ISME J.">
        <title>Candidatus Competibacter-lineage genomes retrieved from metagenomes reveal functional metabolic diversity.</title>
        <authorList>
            <person name="McIlroy S.J."/>
            <person name="Albertsen M."/>
            <person name="Andresen E.K."/>
            <person name="Saunders A.M."/>
            <person name="Kristiansen R."/>
            <person name="Stokholm-Bjerregaard M."/>
            <person name="Nielsen K.L."/>
            <person name="Nielsen P.H."/>
        </authorList>
    </citation>
    <scope>NUCLEOTIDE SEQUENCE [LARGE SCALE GENOMIC DNA]</scope>
    <source>
        <strain evidence="7 8">Run_B_J11</strain>
    </source>
</reference>
<dbReference type="SUPFAM" id="SSF52540">
    <property type="entry name" value="P-loop containing nucleoside triphosphate hydrolases"/>
    <property type="match status" value="1"/>
</dbReference>
<dbReference type="Gene3D" id="3.30.450.40">
    <property type="match status" value="1"/>
</dbReference>
<sequence>MKRGTILEETTAHAAHILSVVQGTKTGASPEASIARSWIRCVNNYGLDSVHSHQTQVLEQIRLREHQQRLDDFLEIAQIEMDSLYQRIAGSGFAVILTDRDGVIVNWICDASLSRPFEQVGLWPGAIWNEENEGTNGIGTALIEQRALTVHCNEHFRSRHTQLTCSAAPIFDPQKQLLAVLDISSVSSQDSKQSQFHTLALAALSARMIEHSFFLRVFRQQWVLRFHHRPEFMGQGSEGLLAFDDCGRILAANQSASDQVQQPRHQIVGQRIDTLFTIDLDTLLRHACGQPRTLWPLGDATGHRFFTLLHEPERQSSKGRLNLGIPETEPLSPPMKTLEGLAGRDPLMAYNADCARRVMNKRVNILLTGETGTGKEAFTKAIHDASARAGKPFVAVNCASIPETLIESELFGYKYGAFTGARQEGRRGKILQAHGGTLFLDEIGDMPPALQTRLLRVLEEKEVLPLGSDTPVPVDVFLISATHRNLQEHITTGTFREDLYYRLNGLELKLPALRERSDRLLLIRSLLVAESDGTLVRIAEEALAALNAYSWPGNIRQLRNVLRTAAALCDDQCIRLENLPVEITGLTPHDSARRTLGYGAAIPSATVTGGLAHAEREALLSELDRHSWNITNTAAQLGFSRNTLYRKMRKHGIQPREYPIP</sequence>
<dbReference type="Pfam" id="PF00158">
    <property type="entry name" value="Sigma54_activat"/>
    <property type="match status" value="1"/>
</dbReference>
<dbReference type="Gene3D" id="3.40.50.300">
    <property type="entry name" value="P-loop containing nucleotide triphosphate hydrolases"/>
    <property type="match status" value="1"/>
</dbReference>
<dbReference type="Gene3D" id="1.10.10.60">
    <property type="entry name" value="Homeodomain-like"/>
    <property type="match status" value="1"/>
</dbReference>
<dbReference type="SUPFAM" id="SSF55781">
    <property type="entry name" value="GAF domain-like"/>
    <property type="match status" value="1"/>
</dbReference>
<keyword evidence="3" id="KW-0805">Transcription regulation</keyword>
<gene>
    <name evidence="7" type="ORF">BN874_910008</name>
</gene>
<keyword evidence="1" id="KW-0547">Nucleotide-binding</keyword>
<dbReference type="EMBL" id="CBTK010000311">
    <property type="protein sequence ID" value="CDH47720.1"/>
    <property type="molecule type" value="Genomic_DNA"/>
</dbReference>
<dbReference type="InterPro" id="IPR002078">
    <property type="entry name" value="Sigma_54_int"/>
</dbReference>
<dbReference type="InterPro" id="IPR025944">
    <property type="entry name" value="Sigma_54_int_dom_CS"/>
</dbReference>
<dbReference type="CDD" id="cd00009">
    <property type="entry name" value="AAA"/>
    <property type="match status" value="1"/>
</dbReference>
<organism evidence="7 8">
    <name type="scientific">Candidatus Contendobacter odensis Run_B_J11</name>
    <dbReference type="NCBI Taxonomy" id="1400861"/>
    <lineage>
        <taxon>Bacteria</taxon>
        <taxon>Pseudomonadati</taxon>
        <taxon>Pseudomonadota</taxon>
        <taxon>Gammaproteobacteria</taxon>
        <taxon>Candidatus Competibacteraceae</taxon>
        <taxon>Candidatus Contendibacter</taxon>
    </lineage>
</organism>
<dbReference type="Pfam" id="PF01590">
    <property type="entry name" value="GAF"/>
    <property type="match status" value="1"/>
</dbReference>
<dbReference type="AlphaFoldDB" id="A0A7U7GG81"/>
<dbReference type="InterPro" id="IPR025662">
    <property type="entry name" value="Sigma_54_int_dom_ATP-bd_1"/>
</dbReference>
<dbReference type="SMART" id="SM00382">
    <property type="entry name" value="AAA"/>
    <property type="match status" value="1"/>
</dbReference>
<dbReference type="InterPro" id="IPR009057">
    <property type="entry name" value="Homeodomain-like_sf"/>
</dbReference>
<evidence type="ECO:0000256" key="4">
    <source>
        <dbReference type="ARBA" id="ARBA00023125"/>
    </source>
</evidence>
<dbReference type="Proteomes" id="UP000019184">
    <property type="component" value="Unassembled WGS sequence"/>
</dbReference>
<dbReference type="PROSITE" id="PS00675">
    <property type="entry name" value="SIGMA54_INTERACT_1"/>
    <property type="match status" value="1"/>
</dbReference>
<evidence type="ECO:0000259" key="6">
    <source>
        <dbReference type="PROSITE" id="PS50045"/>
    </source>
</evidence>
<name>A0A7U7GG81_9GAMM</name>
<dbReference type="InterPro" id="IPR027417">
    <property type="entry name" value="P-loop_NTPase"/>
</dbReference>
<keyword evidence="4" id="KW-0238">DNA-binding</keyword>
<dbReference type="PRINTS" id="PR01590">
    <property type="entry name" value="HTHFIS"/>
</dbReference>
<dbReference type="PANTHER" id="PTHR32071:SF77">
    <property type="entry name" value="TRANSCRIPTIONAL REGULATORY PROTEIN"/>
    <property type="match status" value="1"/>
</dbReference>
<dbReference type="GO" id="GO:0005524">
    <property type="term" value="F:ATP binding"/>
    <property type="evidence" value="ECO:0007669"/>
    <property type="project" value="UniProtKB-KW"/>
</dbReference>
<proteinExistence type="predicted"/>
<evidence type="ECO:0000256" key="5">
    <source>
        <dbReference type="ARBA" id="ARBA00023163"/>
    </source>
</evidence>
<evidence type="ECO:0000313" key="7">
    <source>
        <dbReference type="EMBL" id="CDH47720.1"/>
    </source>
</evidence>
<evidence type="ECO:0000313" key="8">
    <source>
        <dbReference type="Proteomes" id="UP000019184"/>
    </source>
</evidence>
<keyword evidence="2" id="KW-0067">ATP-binding</keyword>
<dbReference type="PROSITE" id="PS50045">
    <property type="entry name" value="SIGMA54_INTERACT_4"/>
    <property type="match status" value="1"/>
</dbReference>
<dbReference type="SUPFAM" id="SSF46689">
    <property type="entry name" value="Homeodomain-like"/>
    <property type="match status" value="1"/>
</dbReference>
<evidence type="ECO:0000256" key="1">
    <source>
        <dbReference type="ARBA" id="ARBA00022741"/>
    </source>
</evidence>
<dbReference type="Gene3D" id="1.10.8.60">
    <property type="match status" value="1"/>
</dbReference>
<feature type="domain" description="Sigma-54 factor interaction" evidence="6">
    <location>
        <begin position="341"/>
        <end position="567"/>
    </location>
</feature>
<keyword evidence="5" id="KW-0804">Transcription</keyword>